<gene>
    <name evidence="2" type="ORF">FW778_22440</name>
</gene>
<dbReference type="Proteomes" id="UP000326903">
    <property type="component" value="Unassembled WGS sequence"/>
</dbReference>
<dbReference type="RefSeq" id="WP_150417147.1">
    <property type="nucleotide sequence ID" value="NZ_VYQF01000015.1"/>
</dbReference>
<evidence type="ECO:0008006" key="4">
    <source>
        <dbReference type="Google" id="ProtNLM"/>
    </source>
</evidence>
<keyword evidence="3" id="KW-1185">Reference proteome</keyword>
<dbReference type="SUPFAM" id="SSF101898">
    <property type="entry name" value="NHL repeat"/>
    <property type="match status" value="1"/>
</dbReference>
<proteinExistence type="predicted"/>
<name>A0A5J5IAN5_9BACT</name>
<feature type="signal peptide" evidence="1">
    <location>
        <begin position="1"/>
        <end position="25"/>
    </location>
</feature>
<dbReference type="EMBL" id="VYQF01000015">
    <property type="protein sequence ID" value="KAA9034442.1"/>
    <property type="molecule type" value="Genomic_DNA"/>
</dbReference>
<sequence>MLPKNIPLKLAVALCLMSAAIPLSCKKNGSNKTIPGSSHNVYIAGYTISQTGSYTATYWKNDSPVNLPNSQGSGAYPQANAIFTNGSDIYVAGSNRGNGLFWKNQALQPILNAVNLNPKSIFITGGDVYVAGDSVHDYPSNLNSYGTFWKNNVPVYLPTCNLSTGITVSGNDVYISGSGAGKAAYWKNGNPVYLTALGANTGYAFGIAVSGQDVYVTGDTATSYTGLESVYWKNGIAMHLENGIHASGIAIAENGDVYVSGQSTVNFNSRATYWKNGKSIILSNAPSDAKAIALSGEDVYVVGDTVAPFQIPTAVYWKNGVMKALTQGTVSSSATSIFIEN</sequence>
<protein>
    <recommendedName>
        <fullName evidence="4">Beta-propeller repeat-containing protein</fullName>
    </recommendedName>
</protein>
<comment type="caution">
    <text evidence="2">The sequence shown here is derived from an EMBL/GenBank/DDBJ whole genome shotgun (WGS) entry which is preliminary data.</text>
</comment>
<feature type="chain" id="PRO_5023811199" description="Beta-propeller repeat-containing protein" evidence="1">
    <location>
        <begin position="26"/>
        <end position="341"/>
    </location>
</feature>
<reference evidence="2 3" key="1">
    <citation type="submission" date="2019-09" db="EMBL/GenBank/DDBJ databases">
        <title>Draft genome sequence of Ginsengibacter sp. BR5-29.</title>
        <authorList>
            <person name="Im W.-T."/>
        </authorList>
    </citation>
    <scope>NUCLEOTIDE SEQUENCE [LARGE SCALE GENOMIC DNA]</scope>
    <source>
        <strain evidence="2 3">BR5-29</strain>
    </source>
</reference>
<evidence type="ECO:0000313" key="2">
    <source>
        <dbReference type="EMBL" id="KAA9034442.1"/>
    </source>
</evidence>
<organism evidence="2 3">
    <name type="scientific">Ginsengibacter hankyongi</name>
    <dbReference type="NCBI Taxonomy" id="2607284"/>
    <lineage>
        <taxon>Bacteria</taxon>
        <taxon>Pseudomonadati</taxon>
        <taxon>Bacteroidota</taxon>
        <taxon>Chitinophagia</taxon>
        <taxon>Chitinophagales</taxon>
        <taxon>Chitinophagaceae</taxon>
        <taxon>Ginsengibacter</taxon>
    </lineage>
</organism>
<accession>A0A5J5IAN5</accession>
<evidence type="ECO:0000313" key="3">
    <source>
        <dbReference type="Proteomes" id="UP000326903"/>
    </source>
</evidence>
<keyword evidence="1" id="KW-0732">Signal</keyword>
<evidence type="ECO:0000256" key="1">
    <source>
        <dbReference type="SAM" id="SignalP"/>
    </source>
</evidence>
<dbReference type="AlphaFoldDB" id="A0A5J5IAN5"/>